<dbReference type="PROSITE" id="PS51406">
    <property type="entry name" value="FIBRINOGEN_C_2"/>
    <property type="match status" value="1"/>
</dbReference>
<organism evidence="4 5">
    <name type="scientific">Mytilus coruscus</name>
    <name type="common">Sea mussel</name>
    <dbReference type="NCBI Taxonomy" id="42192"/>
    <lineage>
        <taxon>Eukaryota</taxon>
        <taxon>Metazoa</taxon>
        <taxon>Spiralia</taxon>
        <taxon>Lophotrochozoa</taxon>
        <taxon>Mollusca</taxon>
        <taxon>Bivalvia</taxon>
        <taxon>Autobranchia</taxon>
        <taxon>Pteriomorphia</taxon>
        <taxon>Mytilida</taxon>
        <taxon>Mytiloidea</taxon>
        <taxon>Mytilidae</taxon>
        <taxon>Mytilinae</taxon>
        <taxon>Mytilus</taxon>
    </lineage>
</organism>
<proteinExistence type="predicted"/>
<accession>A0A6J8AJS0</accession>
<name>A0A6J8AJS0_MYTCO</name>
<dbReference type="Pfam" id="PF00024">
    <property type="entry name" value="PAN_1"/>
    <property type="match status" value="1"/>
</dbReference>
<dbReference type="NCBIfam" id="NF040941">
    <property type="entry name" value="GGGWT_bact"/>
    <property type="match status" value="1"/>
</dbReference>
<dbReference type="AlphaFoldDB" id="A0A6J8AJS0"/>
<evidence type="ECO:0000256" key="1">
    <source>
        <dbReference type="ARBA" id="ARBA00023157"/>
    </source>
</evidence>
<keyword evidence="2" id="KW-1133">Transmembrane helix</keyword>
<dbReference type="InterPro" id="IPR002181">
    <property type="entry name" value="Fibrinogen_a/b/g_C_dom"/>
</dbReference>
<keyword evidence="2" id="KW-0472">Membrane</keyword>
<keyword evidence="5" id="KW-1185">Reference proteome</keyword>
<feature type="transmembrane region" description="Helical" evidence="2">
    <location>
        <begin position="6"/>
        <end position="28"/>
    </location>
</feature>
<dbReference type="EMBL" id="CACVKT020001525">
    <property type="protein sequence ID" value="CAC5368978.1"/>
    <property type="molecule type" value="Genomic_DNA"/>
</dbReference>
<dbReference type="OrthoDB" id="7940501at2759"/>
<dbReference type="Gene3D" id="3.90.215.10">
    <property type="entry name" value="Gamma Fibrinogen, chain A, domain 1"/>
    <property type="match status" value="1"/>
</dbReference>
<dbReference type="CDD" id="cd00087">
    <property type="entry name" value="FReD"/>
    <property type="match status" value="1"/>
</dbReference>
<dbReference type="InterPro" id="IPR036056">
    <property type="entry name" value="Fibrinogen-like_C"/>
</dbReference>
<dbReference type="PANTHER" id="PTHR19143">
    <property type="entry name" value="FIBRINOGEN/TENASCIN/ANGIOPOEITIN"/>
    <property type="match status" value="1"/>
</dbReference>
<dbReference type="InterPro" id="IPR003609">
    <property type="entry name" value="Pan_app"/>
</dbReference>
<reference evidence="4 5" key="1">
    <citation type="submission" date="2020-06" db="EMBL/GenBank/DDBJ databases">
        <authorList>
            <person name="Li R."/>
            <person name="Bekaert M."/>
        </authorList>
    </citation>
    <scope>NUCLEOTIDE SEQUENCE [LARGE SCALE GENOMIC DNA]</scope>
    <source>
        <strain evidence="5">wild</strain>
    </source>
</reference>
<protein>
    <recommendedName>
        <fullName evidence="3">Fibrinogen C-terminal domain-containing protein</fullName>
    </recommendedName>
</protein>
<dbReference type="InterPro" id="IPR020837">
    <property type="entry name" value="Fibrinogen_CS"/>
</dbReference>
<dbReference type="SUPFAM" id="SSF57414">
    <property type="entry name" value="Hairpin loop containing domain-like"/>
    <property type="match status" value="1"/>
</dbReference>
<dbReference type="PROSITE" id="PS00514">
    <property type="entry name" value="FIBRINOGEN_C_1"/>
    <property type="match status" value="1"/>
</dbReference>
<gene>
    <name evidence="4" type="ORF">MCOR_8341</name>
</gene>
<keyword evidence="2" id="KW-0812">Transmembrane</keyword>
<dbReference type="FunFam" id="3.90.215.10:FF:000001">
    <property type="entry name" value="Tenascin isoform 1"/>
    <property type="match status" value="1"/>
</dbReference>
<dbReference type="SMART" id="SM00186">
    <property type="entry name" value="FBG"/>
    <property type="match status" value="1"/>
</dbReference>
<keyword evidence="1" id="KW-1015">Disulfide bond</keyword>
<dbReference type="InterPro" id="IPR014716">
    <property type="entry name" value="Fibrinogen_a/b/g_C_1"/>
</dbReference>
<evidence type="ECO:0000313" key="4">
    <source>
        <dbReference type="EMBL" id="CAC5368978.1"/>
    </source>
</evidence>
<dbReference type="SUPFAM" id="SSF56496">
    <property type="entry name" value="Fibrinogen C-terminal domain-like"/>
    <property type="match status" value="1"/>
</dbReference>
<evidence type="ECO:0000313" key="5">
    <source>
        <dbReference type="Proteomes" id="UP000507470"/>
    </source>
</evidence>
<dbReference type="InterPro" id="IPR050373">
    <property type="entry name" value="Fibrinogen_C-term_domain"/>
</dbReference>
<dbReference type="Gene3D" id="3.50.4.10">
    <property type="entry name" value="Hepatocyte Growth Factor"/>
    <property type="match status" value="1"/>
</dbReference>
<feature type="domain" description="Fibrinogen C-terminal" evidence="3">
    <location>
        <begin position="145"/>
        <end position="363"/>
    </location>
</feature>
<dbReference type="Pfam" id="PF00147">
    <property type="entry name" value="Fibrinogen_C"/>
    <property type="match status" value="1"/>
</dbReference>
<sequence>MSVVLFNVYVSYYNIGFTLLIHLIGIFCQECHLRSLRVDPEHINARLHGYTFITFENVGANACFDKCIRRRRCLSFNYKEKERHCEINEKNGETDLVEGIGYMHVNIQQYRNFSRYDPCSKIGNCQVGEICQTMRDGETFCVKDINQMQPVTDCSGLHPDLPSGTYEIRPNHFHVMKVYCDQSTSGGGWTVLQRRRDGSTDLYRGWTDYENGFGDPENEFWLGNRNIHAITSQRQYQLRFDLEDFEEENRYAVYSTFNIGNASSEYQLTIQGYTGDAGNAMRDYTASSLNGKKFTTKDRDNDFSLDNCAILRHGAWWFRSCTYSHMNGLYRTDEEEVESTIHWYTWHNRRALKRTEMKVKPVL</sequence>
<evidence type="ECO:0000256" key="2">
    <source>
        <dbReference type="SAM" id="Phobius"/>
    </source>
</evidence>
<dbReference type="GO" id="GO:0005615">
    <property type="term" value="C:extracellular space"/>
    <property type="evidence" value="ECO:0007669"/>
    <property type="project" value="TreeGrafter"/>
</dbReference>
<evidence type="ECO:0000259" key="3">
    <source>
        <dbReference type="PROSITE" id="PS51406"/>
    </source>
</evidence>
<dbReference type="Proteomes" id="UP000507470">
    <property type="component" value="Unassembled WGS sequence"/>
</dbReference>